<dbReference type="EMBL" id="JAAGYI010000237">
    <property type="protein sequence ID" value="NEM89063.1"/>
    <property type="molecule type" value="Genomic_DNA"/>
</dbReference>
<organism evidence="4 5">
    <name type="scientific">Escherichia coli</name>
    <dbReference type="NCBI Taxonomy" id="562"/>
    <lineage>
        <taxon>Bacteria</taxon>
        <taxon>Pseudomonadati</taxon>
        <taxon>Pseudomonadota</taxon>
        <taxon>Gammaproteobacteria</taxon>
        <taxon>Enterobacterales</taxon>
        <taxon>Enterobacteriaceae</taxon>
        <taxon>Escherichia</taxon>
    </lineage>
</organism>
<evidence type="ECO:0000256" key="3">
    <source>
        <dbReference type="ARBA" id="ARBA00022490"/>
    </source>
</evidence>
<comment type="similarity">
    <text evidence="2">Belongs to the YejK family.</text>
</comment>
<dbReference type="PANTHER" id="PTHR38772:SF1">
    <property type="entry name" value="NUCLEOID-ASSOCIATED PROTEIN YEJK"/>
    <property type="match status" value="1"/>
</dbReference>
<protein>
    <submittedName>
        <fullName evidence="4">Nucleoid-associated protein</fullName>
    </submittedName>
</protein>
<dbReference type="Proteomes" id="UP000469708">
    <property type="component" value="Unassembled WGS sequence"/>
</dbReference>
<name>A0A8T6Q1N3_ECOLX</name>
<dbReference type="GO" id="GO:0009295">
    <property type="term" value="C:nucleoid"/>
    <property type="evidence" value="ECO:0007669"/>
    <property type="project" value="UniProtKB-SubCell"/>
</dbReference>
<proteinExistence type="inferred from homology"/>
<keyword evidence="3" id="KW-0963">Cytoplasm</keyword>
<evidence type="ECO:0000256" key="2">
    <source>
        <dbReference type="ARBA" id="ARBA00009035"/>
    </source>
</evidence>
<dbReference type="PANTHER" id="PTHR38772">
    <property type="match status" value="1"/>
</dbReference>
<comment type="subcellular location">
    <subcellularLocation>
        <location evidence="1">Cytoplasm</location>
        <location evidence="1">Nucleoid</location>
    </subcellularLocation>
</comment>
<evidence type="ECO:0000256" key="1">
    <source>
        <dbReference type="ARBA" id="ARBA00004453"/>
    </source>
</evidence>
<sequence length="286" mass="32446">MGKGYGHFEDDPDNYPMQTIVSDYLAQEHPDNFYRSSCRMIRHLESRIQTTPLATGGYVLFAHITMNQHEHILVAMLSPTTGTAVNDAFAIQESVYLDIDKLRVAGRIDITSWQSGAERYISFLKGSNAVSGYFKQFLGCNDVLIAKRETEKLRDALKEFATEQGLDPAHREAFLQTAHDHLKQLSKDGEPVDLTTFVNAVWPQEPELLSTKLANQELELSDGFVPDGRVLKGIISFKGKSNYWELKFDRVGLVDGSIEYNRDQDVIILRNIPDSFREEILDEVEE</sequence>
<reference evidence="4 5" key="1">
    <citation type="submission" date="2020-02" db="EMBL/GenBank/DDBJ databases">
        <authorList>
            <person name="Subbiah M."/>
            <person name="Call D."/>
        </authorList>
    </citation>
    <scope>NUCLEOTIDE SEQUENCE [LARGE SCALE GENOMIC DNA]</scope>
    <source>
        <strain evidence="4 5">8375wC2</strain>
    </source>
</reference>
<gene>
    <name evidence="4" type="ORF">G3V95_27220</name>
</gene>
<accession>A0A8T6Q1N3</accession>
<dbReference type="Pfam" id="PF04245">
    <property type="entry name" value="NA37"/>
    <property type="match status" value="1"/>
</dbReference>
<evidence type="ECO:0000313" key="4">
    <source>
        <dbReference type="EMBL" id="NEM89063.1"/>
    </source>
</evidence>
<dbReference type="AlphaFoldDB" id="A0A8T6Q1N3"/>
<comment type="caution">
    <text evidence="4">The sequence shown here is derived from an EMBL/GenBank/DDBJ whole genome shotgun (WGS) entry which is preliminary data.</text>
</comment>
<dbReference type="InterPro" id="IPR007358">
    <property type="entry name" value="Nucleoid_associated_NdpA"/>
</dbReference>
<evidence type="ECO:0000313" key="5">
    <source>
        <dbReference type="Proteomes" id="UP000469708"/>
    </source>
</evidence>